<dbReference type="RefSeq" id="WP_267539656.1">
    <property type="nucleotide sequence ID" value="NZ_JAPNKA010000001.1"/>
</dbReference>
<evidence type="ECO:0000313" key="2">
    <source>
        <dbReference type="Proteomes" id="UP001207654"/>
    </source>
</evidence>
<evidence type="ECO:0000313" key="1">
    <source>
        <dbReference type="EMBL" id="MCY1081041.1"/>
    </source>
</evidence>
<sequence length="135" mass="14425">MASARTRIARALARERGEATPGETLREDELPRGLRALAASEGTDAASAAAEELLRQELEVLEWPPLFGVSVLGAALASGCDRASFIEAACTYVSLYFQELDADISRCRELVARGESISLGEAAALLRRSLDSLES</sequence>
<dbReference type="EMBL" id="JAPNKA010000001">
    <property type="protein sequence ID" value="MCY1081041.1"/>
    <property type="molecule type" value="Genomic_DNA"/>
</dbReference>
<proteinExistence type="predicted"/>
<dbReference type="Proteomes" id="UP001207654">
    <property type="component" value="Unassembled WGS sequence"/>
</dbReference>
<comment type="caution">
    <text evidence="1">The sequence shown here is derived from an EMBL/GenBank/DDBJ whole genome shotgun (WGS) entry which is preliminary data.</text>
</comment>
<reference evidence="1 2" key="1">
    <citation type="submission" date="2022-11" db="EMBL/GenBank/DDBJ databases">
        <title>Minimal conservation of predation-associated metabolite biosynthetic gene clusters underscores biosynthetic potential of Myxococcota including descriptions for ten novel species: Archangium lansinium sp. nov., Myxococcus landrumus sp. nov., Nannocystis bai.</title>
        <authorList>
            <person name="Ahearne A."/>
            <person name="Stevens C."/>
            <person name="Phillips K."/>
        </authorList>
    </citation>
    <scope>NUCLEOTIDE SEQUENCE [LARGE SCALE GENOMIC DNA]</scope>
    <source>
        <strain evidence="1 2">MIWBW</strain>
    </source>
</reference>
<gene>
    <name evidence="1" type="ORF">OV287_41990</name>
</gene>
<name>A0ABT4AHI0_9BACT</name>
<protein>
    <submittedName>
        <fullName evidence="1">Uncharacterized protein</fullName>
    </submittedName>
</protein>
<accession>A0ABT4AHI0</accession>
<organism evidence="1 2">
    <name type="scientific">Archangium lansingense</name>
    <dbReference type="NCBI Taxonomy" id="2995310"/>
    <lineage>
        <taxon>Bacteria</taxon>
        <taxon>Pseudomonadati</taxon>
        <taxon>Myxococcota</taxon>
        <taxon>Myxococcia</taxon>
        <taxon>Myxococcales</taxon>
        <taxon>Cystobacterineae</taxon>
        <taxon>Archangiaceae</taxon>
        <taxon>Archangium</taxon>
    </lineage>
</organism>
<keyword evidence="2" id="KW-1185">Reference proteome</keyword>